<evidence type="ECO:0000313" key="3">
    <source>
        <dbReference type="Proteomes" id="UP000480350"/>
    </source>
</evidence>
<dbReference type="RefSeq" id="WP_160762698.1">
    <property type="nucleotide sequence ID" value="NZ_WUPT01000001.1"/>
</dbReference>
<organism evidence="2 3">
    <name type="scientific">Kangsaoukella pontilimi</name>
    <dbReference type="NCBI Taxonomy" id="2691042"/>
    <lineage>
        <taxon>Bacteria</taxon>
        <taxon>Pseudomonadati</taxon>
        <taxon>Pseudomonadota</taxon>
        <taxon>Alphaproteobacteria</taxon>
        <taxon>Rhodobacterales</taxon>
        <taxon>Paracoccaceae</taxon>
        <taxon>Kangsaoukella</taxon>
    </lineage>
</organism>
<accession>A0A7C9MYH0</accession>
<evidence type="ECO:0000256" key="1">
    <source>
        <dbReference type="SAM" id="MobiDB-lite"/>
    </source>
</evidence>
<protein>
    <submittedName>
        <fullName evidence="2">Uncharacterized protein</fullName>
    </submittedName>
</protein>
<comment type="caution">
    <text evidence="2">The sequence shown here is derived from an EMBL/GenBank/DDBJ whole genome shotgun (WGS) entry which is preliminary data.</text>
</comment>
<gene>
    <name evidence="2" type="ORF">GQ651_02855</name>
</gene>
<keyword evidence="3" id="KW-1185">Reference proteome</keyword>
<reference evidence="2 3" key="2">
    <citation type="submission" date="2020-03" db="EMBL/GenBank/DDBJ databases">
        <title>Kangsaoukella pontilimi gen. nov., sp. nov., a new member of the family Rhodobacteraceae isolated from a tidal mudflat.</title>
        <authorList>
            <person name="Kim I.S."/>
        </authorList>
    </citation>
    <scope>NUCLEOTIDE SEQUENCE [LARGE SCALE GENOMIC DNA]</scope>
    <source>
        <strain evidence="2 3">GH1-50</strain>
    </source>
</reference>
<feature type="region of interest" description="Disordered" evidence="1">
    <location>
        <begin position="1"/>
        <end position="25"/>
    </location>
</feature>
<dbReference type="AlphaFoldDB" id="A0A7C9MYH0"/>
<sequence>MSKVKKKTADGAPSRTAPKLERTGENHLTIHEADANQLRNLFGLKTSEAAEVFMKVGLAAFGRGGLDFVELVPALAVEMEPRDAVEAMLINQMSATHFAISSMSSRFFAAESPELRETYERSLTRLNRTFLAQVDGLKKYRAKAQQTVRVERVEVKDGGQAVVGDVSYRRGDDDEKWRYPHEPCPEAAKRPQMCSDGQVHRREVQVPSGTRMVRVSHAWCTRWS</sequence>
<dbReference type="EMBL" id="WUPT01000001">
    <property type="protein sequence ID" value="MXQ06778.1"/>
    <property type="molecule type" value="Genomic_DNA"/>
</dbReference>
<reference evidence="2 3" key="1">
    <citation type="submission" date="2019-12" db="EMBL/GenBank/DDBJ databases">
        <authorList>
            <person name="Lee S.D."/>
        </authorList>
    </citation>
    <scope>NUCLEOTIDE SEQUENCE [LARGE SCALE GENOMIC DNA]</scope>
    <source>
        <strain evidence="2 3">GH1-50</strain>
    </source>
</reference>
<dbReference type="Proteomes" id="UP000480350">
    <property type="component" value="Unassembled WGS sequence"/>
</dbReference>
<proteinExistence type="predicted"/>
<name>A0A7C9MYH0_9RHOB</name>
<evidence type="ECO:0000313" key="2">
    <source>
        <dbReference type="EMBL" id="MXQ06778.1"/>
    </source>
</evidence>